<dbReference type="GO" id="GO:0004674">
    <property type="term" value="F:protein serine/threonine kinase activity"/>
    <property type="evidence" value="ECO:0007669"/>
    <property type="project" value="UniProtKB-KW"/>
</dbReference>
<keyword evidence="2" id="KW-0732">Signal</keyword>
<evidence type="ECO:0000313" key="5">
    <source>
        <dbReference type="EMBL" id="PRQ29169.1"/>
    </source>
</evidence>
<dbReference type="Gene3D" id="3.80.10.10">
    <property type="entry name" value="Ribonuclease Inhibitor"/>
    <property type="match status" value="1"/>
</dbReference>
<proteinExistence type="predicted"/>
<dbReference type="SUPFAM" id="SSF52058">
    <property type="entry name" value="L domain-like"/>
    <property type="match status" value="1"/>
</dbReference>
<keyword evidence="5" id="KW-0808">Transferase</keyword>
<dbReference type="EC" id="2.7.11.1" evidence="5"/>
<evidence type="ECO:0000313" key="6">
    <source>
        <dbReference type="Proteomes" id="UP000238479"/>
    </source>
</evidence>
<sequence length="126" mass="14012">MAATCLTMAAPQTNITIYQYALLALKARITSDPRNLIFTNWSTTTPICNWVGVTCGARHLRAATLNLSYFGLACTIPPKLGNLSFLVDLDITNNNFHRFLPQELACLRRLKLISLGYNKFTGMFPA</sequence>
<feature type="domain" description="Leucine-rich repeat-containing N-terminal plant-type" evidence="4">
    <location>
        <begin position="21"/>
        <end position="55"/>
    </location>
</feature>
<keyword evidence="1" id="KW-0433">Leucine-rich repeat</keyword>
<dbReference type="Pfam" id="PF08263">
    <property type="entry name" value="LRRNT_2"/>
    <property type="match status" value="1"/>
</dbReference>
<name>A0A2P6Q4T6_ROSCH</name>
<dbReference type="EMBL" id="PDCK01000043">
    <property type="protein sequence ID" value="PRQ29169.1"/>
    <property type="molecule type" value="Genomic_DNA"/>
</dbReference>
<dbReference type="InterPro" id="IPR001611">
    <property type="entry name" value="Leu-rich_rpt"/>
</dbReference>
<dbReference type="Pfam" id="PF00560">
    <property type="entry name" value="LRR_1"/>
    <property type="match status" value="1"/>
</dbReference>
<dbReference type="Gramene" id="PRQ29169">
    <property type="protein sequence ID" value="PRQ29169"/>
    <property type="gene ID" value="RchiOBHm_Chr5g0010981"/>
</dbReference>
<keyword evidence="5" id="KW-0723">Serine/threonine-protein kinase</keyword>
<gene>
    <name evidence="5" type="ORF">RchiOBHm_Chr5g0010981</name>
</gene>
<dbReference type="InterPro" id="IPR013210">
    <property type="entry name" value="LRR_N_plant-typ"/>
</dbReference>
<dbReference type="PANTHER" id="PTHR48060">
    <property type="entry name" value="DNA DAMAGE-REPAIR/TOLERATION PROTEIN DRT100"/>
    <property type="match status" value="1"/>
</dbReference>
<evidence type="ECO:0000256" key="1">
    <source>
        <dbReference type="ARBA" id="ARBA00022614"/>
    </source>
</evidence>
<evidence type="ECO:0000259" key="4">
    <source>
        <dbReference type="Pfam" id="PF08263"/>
    </source>
</evidence>
<keyword evidence="5" id="KW-0418">Kinase</keyword>
<dbReference type="PANTHER" id="PTHR48060:SF21">
    <property type="entry name" value="L DOMAIN-LIKE PROTEIN"/>
    <property type="match status" value="1"/>
</dbReference>
<dbReference type="AlphaFoldDB" id="A0A2P6Q4T6"/>
<reference evidence="5 6" key="1">
    <citation type="journal article" date="2018" name="Nat. Genet.">
        <title>The Rosa genome provides new insights in the design of modern roses.</title>
        <authorList>
            <person name="Bendahmane M."/>
        </authorList>
    </citation>
    <scope>NUCLEOTIDE SEQUENCE [LARGE SCALE GENOMIC DNA]</scope>
    <source>
        <strain evidence="6">cv. Old Blush</strain>
    </source>
</reference>
<dbReference type="InterPro" id="IPR053211">
    <property type="entry name" value="DNA_repair-toleration"/>
</dbReference>
<accession>A0A2P6Q4T6</accession>
<dbReference type="InterPro" id="IPR032675">
    <property type="entry name" value="LRR_dom_sf"/>
</dbReference>
<evidence type="ECO:0000256" key="2">
    <source>
        <dbReference type="ARBA" id="ARBA00022729"/>
    </source>
</evidence>
<evidence type="ECO:0000256" key="3">
    <source>
        <dbReference type="ARBA" id="ARBA00022737"/>
    </source>
</evidence>
<dbReference type="STRING" id="74649.A0A2P6Q4T6"/>
<comment type="caution">
    <text evidence="5">The sequence shown here is derived from an EMBL/GenBank/DDBJ whole genome shotgun (WGS) entry which is preliminary data.</text>
</comment>
<dbReference type="Proteomes" id="UP000238479">
    <property type="component" value="Chromosome 5"/>
</dbReference>
<keyword evidence="3" id="KW-0677">Repeat</keyword>
<protein>
    <submittedName>
        <fullName evidence="5">Putative non-specific serine/threonine protein kinase</fullName>
        <ecNumber evidence="5">2.7.11.1</ecNumber>
    </submittedName>
</protein>
<organism evidence="5 6">
    <name type="scientific">Rosa chinensis</name>
    <name type="common">China rose</name>
    <dbReference type="NCBI Taxonomy" id="74649"/>
    <lineage>
        <taxon>Eukaryota</taxon>
        <taxon>Viridiplantae</taxon>
        <taxon>Streptophyta</taxon>
        <taxon>Embryophyta</taxon>
        <taxon>Tracheophyta</taxon>
        <taxon>Spermatophyta</taxon>
        <taxon>Magnoliopsida</taxon>
        <taxon>eudicotyledons</taxon>
        <taxon>Gunneridae</taxon>
        <taxon>Pentapetalae</taxon>
        <taxon>rosids</taxon>
        <taxon>fabids</taxon>
        <taxon>Rosales</taxon>
        <taxon>Rosaceae</taxon>
        <taxon>Rosoideae</taxon>
        <taxon>Rosoideae incertae sedis</taxon>
        <taxon>Rosa</taxon>
    </lineage>
</organism>
<dbReference type="OMA" id="IHENRVD"/>
<keyword evidence="6" id="KW-1185">Reference proteome</keyword>